<dbReference type="Gene3D" id="1.25.40.10">
    <property type="entry name" value="Tetratricopeptide repeat domain"/>
    <property type="match status" value="1"/>
</dbReference>
<dbReference type="InterPro" id="IPR011990">
    <property type="entry name" value="TPR-like_helical_dom_sf"/>
</dbReference>
<dbReference type="Proteomes" id="UP001208570">
    <property type="component" value="Unassembled WGS sequence"/>
</dbReference>
<evidence type="ECO:0000313" key="3">
    <source>
        <dbReference type="EMBL" id="KAK2145782.1"/>
    </source>
</evidence>
<reference evidence="3" key="1">
    <citation type="journal article" date="2023" name="Mol. Biol. Evol.">
        <title>Third-Generation Sequencing Reveals the Adaptive Role of the Epigenome in Three Deep-Sea Polychaetes.</title>
        <authorList>
            <person name="Perez M."/>
            <person name="Aroh O."/>
            <person name="Sun Y."/>
            <person name="Lan Y."/>
            <person name="Juniper S.K."/>
            <person name="Young C.R."/>
            <person name="Angers B."/>
            <person name="Qian P.Y."/>
        </authorList>
    </citation>
    <scope>NUCLEOTIDE SEQUENCE</scope>
    <source>
        <strain evidence="3">P08H-3</strain>
    </source>
</reference>
<gene>
    <name evidence="3" type="ORF">LSH36_658g01023</name>
</gene>
<dbReference type="AlphaFoldDB" id="A0AAD9J377"/>
<keyword evidence="4" id="KW-1185">Reference proteome</keyword>
<proteinExistence type="predicted"/>
<feature type="region of interest" description="Disordered" evidence="1">
    <location>
        <begin position="469"/>
        <end position="503"/>
    </location>
</feature>
<organism evidence="3 4">
    <name type="scientific">Paralvinella palmiformis</name>
    <dbReference type="NCBI Taxonomy" id="53620"/>
    <lineage>
        <taxon>Eukaryota</taxon>
        <taxon>Metazoa</taxon>
        <taxon>Spiralia</taxon>
        <taxon>Lophotrochozoa</taxon>
        <taxon>Annelida</taxon>
        <taxon>Polychaeta</taxon>
        <taxon>Sedentaria</taxon>
        <taxon>Canalipalpata</taxon>
        <taxon>Terebellida</taxon>
        <taxon>Terebelliformia</taxon>
        <taxon>Alvinellidae</taxon>
        <taxon>Paralvinella</taxon>
    </lineage>
</organism>
<dbReference type="SUPFAM" id="SSF48452">
    <property type="entry name" value="TPR-like"/>
    <property type="match status" value="1"/>
</dbReference>
<evidence type="ECO:0000256" key="1">
    <source>
        <dbReference type="SAM" id="MobiDB-lite"/>
    </source>
</evidence>
<dbReference type="EMBL" id="JAODUP010000658">
    <property type="protein sequence ID" value="KAK2145782.1"/>
    <property type="molecule type" value="Genomic_DNA"/>
</dbReference>
<dbReference type="InterPro" id="IPR024983">
    <property type="entry name" value="CHAT_dom"/>
</dbReference>
<sequence length="1034" mass="116867">MYLSDLDGAVEQYLHMFRSTSRTDPQSQTRALCKLGKAYRTQNHYQHSIYYFEQANVIAQDFGLDSVNMICEYNLACILQHSTQMKELNQARGFLEKLVPLLEVKVKQHMEEDTFCSDDLIQELHECYCAMQMVLCKLGENNLALLYAEASKWKYMSEDMNPGFGSTAVPGFSLWDMDRVRRVVNQQNAMILFYTLFQNSYMVWVLQPGKGVVRFYQGKNQDKSSSLSQIIEQLVDSIKQKDRKVQGNELKYENRSIPYKDEDLIALRKKYEKLKTDSESHSTKGEDHVEADKRICSGASAEKTLFKILVAPVYDLLADLEQDSTLIVIPDGCMYECPFTALKDWSGKYLGDRFNISNVSNLYLLDQATQNELNWLKIVDEQEFERSQSRLGGVLRNMVTLPSRSDGDIHCGKQCQSNNIDTLSSIDSEDINLKRTSNPRLIASGAFSSREIAEPSTNRESVFTTARSKNSTSLMLSSRRDSRKQNAIPAVPQTCRRPAPASAPTSLEQMLSLHCLSTLTKVTSTNTDIVTSACQVTEFRQVSDRDRSVVIGNPTLPEKVQLHGREWQQVLDLRAAESECLEVAKMCDVTAIEGPLATKERFLKEIQTASLIHIATRICHREGYLIFAPDEGSEGEHVPAEKSYIVTSREIQNLSLSAKLVILSGGWSVTGKPSYHKGYKIESAFIAAGISVVRYRSIAYWSPWLLVGKDTDLDLVQMRHAMLDQELNRIEEEVGEQCEKAKLNPDPVTPHAFLRPDVIDESALANKEENLSVLQECMSLLLTSCANSQEIIASLIDLGKGASLNEPYIVFPHWNKDNLLMPTFEALRALNDIQLKVTDLSVKPLWTKPNIHAALSSIGFQQIGILLKFNNVPSNRRLIFASLQLMIALSIHKNPILLHKLDVNMLGLSSISDKIRMSTPWLTTAENDSEMDEKLHLARRLPDTSLHRHATFPVNEALDLVGRPTAKPQKVKVIQGSTLSSSSIPIDHQVVLSNNESDQRRDYATNILKQRLEDLDLRRRNEERRLYLPYIVNA</sequence>
<dbReference type="Pfam" id="PF12770">
    <property type="entry name" value="CHAT"/>
    <property type="match status" value="1"/>
</dbReference>
<evidence type="ECO:0000259" key="2">
    <source>
        <dbReference type="Pfam" id="PF12770"/>
    </source>
</evidence>
<evidence type="ECO:0000313" key="4">
    <source>
        <dbReference type="Proteomes" id="UP001208570"/>
    </source>
</evidence>
<feature type="domain" description="CHAT" evidence="2">
    <location>
        <begin position="531"/>
        <end position="691"/>
    </location>
</feature>
<name>A0AAD9J377_9ANNE</name>
<comment type="caution">
    <text evidence="3">The sequence shown here is derived from an EMBL/GenBank/DDBJ whole genome shotgun (WGS) entry which is preliminary data.</text>
</comment>
<protein>
    <recommendedName>
        <fullName evidence="2">CHAT domain-containing protein</fullName>
    </recommendedName>
</protein>
<accession>A0AAD9J377</accession>